<dbReference type="RefSeq" id="WP_114589714.1">
    <property type="nucleotide sequence ID" value="NZ_CP031165.1"/>
</dbReference>
<dbReference type="InterPro" id="IPR036812">
    <property type="entry name" value="NAD(P)_OxRdtase_dom_sf"/>
</dbReference>
<dbReference type="OrthoDB" id="5522046at2"/>
<protein>
    <submittedName>
        <fullName evidence="2">L-fuco-beta-pyranose dehydrogenase</fullName>
    </submittedName>
</protein>
<dbReference type="InterPro" id="IPR023210">
    <property type="entry name" value="NADP_OxRdtase_dom"/>
</dbReference>
<reference evidence="2 3" key="1">
    <citation type="submission" date="2018-09" db="EMBL/GenBank/DDBJ databases">
        <title>Complete genome sequence of Euzebya sp. DY32-46 isolated from seawater of Pacific Ocean.</title>
        <authorList>
            <person name="Xu L."/>
            <person name="Wu Y.-H."/>
            <person name="Xu X.-W."/>
        </authorList>
    </citation>
    <scope>NUCLEOTIDE SEQUENCE [LARGE SCALE GENOMIC DNA]</scope>
    <source>
        <strain evidence="2 3">DY32-46</strain>
    </source>
</reference>
<evidence type="ECO:0000259" key="1">
    <source>
        <dbReference type="Pfam" id="PF00248"/>
    </source>
</evidence>
<name>A0A346XRH3_9ACTN</name>
<keyword evidence="3" id="KW-1185">Reference proteome</keyword>
<dbReference type="KEGG" id="euz:DVS28_a0112"/>
<evidence type="ECO:0000313" key="3">
    <source>
        <dbReference type="Proteomes" id="UP000264006"/>
    </source>
</evidence>
<gene>
    <name evidence="2" type="ORF">DVS28_a0112</name>
</gene>
<feature type="domain" description="NADP-dependent oxidoreductase" evidence="1">
    <location>
        <begin position="54"/>
        <end position="240"/>
    </location>
</feature>
<evidence type="ECO:0000313" key="2">
    <source>
        <dbReference type="EMBL" id="AXV04820.1"/>
    </source>
</evidence>
<dbReference type="PANTHER" id="PTHR43312">
    <property type="entry name" value="D-THREO-ALDOSE 1-DEHYDROGENASE"/>
    <property type="match status" value="1"/>
</dbReference>
<organism evidence="2 3">
    <name type="scientific">Euzebya pacifica</name>
    <dbReference type="NCBI Taxonomy" id="1608957"/>
    <lineage>
        <taxon>Bacteria</taxon>
        <taxon>Bacillati</taxon>
        <taxon>Actinomycetota</taxon>
        <taxon>Nitriliruptoria</taxon>
        <taxon>Euzebyales</taxon>
    </lineage>
</organism>
<dbReference type="Gene3D" id="3.20.20.100">
    <property type="entry name" value="NADP-dependent oxidoreductase domain"/>
    <property type="match status" value="1"/>
</dbReference>
<sequence>MTNTDRLPTTTLGRGGPTIGRIGLGLAALGRPGYINVGHADDVGEDRSVEGMRRRAHRVLDLAVALGITYVDAARSYGRAEAFLSDWSPSAPVTIGSKWGYTYTADWQVEADVHEVKDHSLATFERQRAETDALLGDRLGLYQVHSATLDSGILEDEAVLDALRAEPVTVGLSVSGPGQADTIRRALAIPGSPFRCVQATWNVLEPSAGPALAEAHDAGWGVIVKEALANGRLTARGDHALRGPASSDALAIAAVLAQPFVDVVLSGAATEAHLRSNVGAVEVDPDDLPTVTPEDPAAYWNRRSALDWT</sequence>
<dbReference type="SUPFAM" id="SSF51430">
    <property type="entry name" value="NAD(P)-linked oxidoreductase"/>
    <property type="match status" value="1"/>
</dbReference>
<dbReference type="Proteomes" id="UP000264006">
    <property type="component" value="Chromosome"/>
</dbReference>
<dbReference type="CDD" id="cd19098">
    <property type="entry name" value="AKR_unchar"/>
    <property type="match status" value="1"/>
</dbReference>
<accession>A0A346XRH3</accession>
<dbReference type="PANTHER" id="PTHR43312:SF1">
    <property type="entry name" value="NADP-DEPENDENT OXIDOREDUCTASE DOMAIN-CONTAINING PROTEIN"/>
    <property type="match status" value="1"/>
</dbReference>
<dbReference type="EMBL" id="CP031165">
    <property type="protein sequence ID" value="AXV04820.1"/>
    <property type="molecule type" value="Genomic_DNA"/>
</dbReference>
<dbReference type="InterPro" id="IPR053135">
    <property type="entry name" value="AKR2_Oxidoreductase"/>
</dbReference>
<dbReference type="Pfam" id="PF00248">
    <property type="entry name" value="Aldo_ket_red"/>
    <property type="match status" value="1"/>
</dbReference>
<proteinExistence type="predicted"/>
<dbReference type="AlphaFoldDB" id="A0A346XRH3"/>